<dbReference type="PANTHER" id="PTHR46300">
    <property type="entry name" value="P450, PUTATIVE (EUROFUNG)-RELATED-RELATED"/>
    <property type="match status" value="1"/>
</dbReference>
<keyword evidence="2 8" id="KW-0349">Heme</keyword>
<dbReference type="AlphaFoldDB" id="A0A8K0X9D3"/>
<reference evidence="9" key="1">
    <citation type="journal article" date="2021" name="Nat. Commun.">
        <title>Genetic determinants of endophytism in the Arabidopsis root mycobiome.</title>
        <authorList>
            <person name="Mesny F."/>
            <person name="Miyauchi S."/>
            <person name="Thiergart T."/>
            <person name="Pickel B."/>
            <person name="Atanasova L."/>
            <person name="Karlsson M."/>
            <person name="Huettel B."/>
            <person name="Barry K.W."/>
            <person name="Haridas S."/>
            <person name="Chen C."/>
            <person name="Bauer D."/>
            <person name="Andreopoulos W."/>
            <person name="Pangilinan J."/>
            <person name="LaButti K."/>
            <person name="Riley R."/>
            <person name="Lipzen A."/>
            <person name="Clum A."/>
            <person name="Drula E."/>
            <person name="Henrissat B."/>
            <person name="Kohler A."/>
            <person name="Grigoriev I.V."/>
            <person name="Martin F.M."/>
            <person name="Hacquard S."/>
        </authorList>
    </citation>
    <scope>NUCLEOTIDE SEQUENCE</scope>
    <source>
        <strain evidence="9">MPI-CAGE-AT-0016</strain>
    </source>
</reference>
<comment type="pathway">
    <text evidence="7">Aromatic compound metabolism; phenylacetate degradation.</text>
</comment>
<comment type="cofactor">
    <cofactor evidence="8">
        <name>heme</name>
        <dbReference type="ChEBI" id="CHEBI:30413"/>
    </cofactor>
</comment>
<evidence type="ECO:0000256" key="3">
    <source>
        <dbReference type="ARBA" id="ARBA00022723"/>
    </source>
</evidence>
<name>A0A8K0X9D3_9PEZI</name>
<evidence type="ECO:0000256" key="6">
    <source>
        <dbReference type="ARBA" id="ARBA00023033"/>
    </source>
</evidence>
<keyword evidence="5 8" id="KW-0408">Iron</keyword>
<evidence type="ECO:0000256" key="7">
    <source>
        <dbReference type="ARBA" id="ARBA00060591"/>
    </source>
</evidence>
<comment type="caution">
    <text evidence="9">The sequence shown here is derived from an EMBL/GenBank/DDBJ whole genome shotgun (WGS) entry which is preliminary data.</text>
</comment>
<dbReference type="PRINTS" id="PR00463">
    <property type="entry name" value="EP450I"/>
</dbReference>
<feature type="binding site" description="axial binding residue" evidence="8">
    <location>
        <position position="448"/>
    </location>
    <ligand>
        <name>heme</name>
        <dbReference type="ChEBI" id="CHEBI:30413"/>
    </ligand>
    <ligandPart>
        <name>Fe</name>
        <dbReference type="ChEBI" id="CHEBI:18248"/>
    </ligandPart>
</feature>
<dbReference type="Proteomes" id="UP000813385">
    <property type="component" value="Unassembled WGS sequence"/>
</dbReference>
<evidence type="ECO:0000256" key="2">
    <source>
        <dbReference type="ARBA" id="ARBA00022617"/>
    </source>
</evidence>
<evidence type="ECO:0000256" key="8">
    <source>
        <dbReference type="PIRSR" id="PIRSR602401-1"/>
    </source>
</evidence>
<evidence type="ECO:0000256" key="5">
    <source>
        <dbReference type="ARBA" id="ARBA00023004"/>
    </source>
</evidence>
<gene>
    <name evidence="9" type="ORF">B0T11DRAFT_3721</name>
</gene>
<evidence type="ECO:0000313" key="10">
    <source>
        <dbReference type="Proteomes" id="UP000813385"/>
    </source>
</evidence>
<dbReference type="InterPro" id="IPR002401">
    <property type="entry name" value="Cyt_P450_E_grp-I"/>
</dbReference>
<accession>A0A8K0X9D3</accession>
<keyword evidence="10" id="KW-1185">Reference proteome</keyword>
<dbReference type="GO" id="GO:0005506">
    <property type="term" value="F:iron ion binding"/>
    <property type="evidence" value="ECO:0007669"/>
    <property type="project" value="InterPro"/>
</dbReference>
<evidence type="ECO:0000256" key="1">
    <source>
        <dbReference type="ARBA" id="ARBA00010617"/>
    </source>
</evidence>
<comment type="similarity">
    <text evidence="1">Belongs to the cytochrome P450 family.</text>
</comment>
<sequence length="525" mass="59145">MAIIGVFSALGHQAQENVTAAIAIALVAVPIVYVVANEFIRSNARIKNMGGPRGLPLIGNLWDIRNNAAEQYRAWAKKFGSVYQVQLGNVPIVIVNSAAAAKVLFGQNSQALSSRPETYTFHRVVSSTAGTTIGTSPYSESLKRRRKGAASALNRPSVQTYVPLLDVETRDFIDELYTDGKAGQMAIDPMPMIQRLSLSLALTLNWGVRMSNRGDLFEEITHVEEEVSRFRSTTGNYQDYVPLLRLNPFNLHSAKAREMRQRRDVYLTALNRDLDQRLKDGTYKPCIQANIMLDEEAKLNSEELTSISLTMLSGGLDTLTTLVAWFIGLLVHHPEVQEKAINEIRAFFGDDEPLCDAEDDQKCPYMVALVRESLRYFTVLRLALPRATVRDVVYEGITIPKGTTLFLNAWACNMDDQVWTDPEAFRPERWLEQPDAPMFTYGVGYRMCAGSLLANRELYMIYMRMINSFKIMRHDEFESDPIKGNADPTSLVALPKRYRAVFVPRNADALRKALEATREKEPEKM</sequence>
<protein>
    <submittedName>
        <fullName evidence="9">Cytochrome P450 76A2</fullName>
    </submittedName>
</protein>
<dbReference type="GO" id="GO:0004497">
    <property type="term" value="F:monooxygenase activity"/>
    <property type="evidence" value="ECO:0007669"/>
    <property type="project" value="UniProtKB-KW"/>
</dbReference>
<keyword evidence="3 8" id="KW-0479">Metal-binding</keyword>
<dbReference type="InterPro" id="IPR036396">
    <property type="entry name" value="Cyt_P450_sf"/>
</dbReference>
<dbReference type="GO" id="GO:0016705">
    <property type="term" value="F:oxidoreductase activity, acting on paired donors, with incorporation or reduction of molecular oxygen"/>
    <property type="evidence" value="ECO:0007669"/>
    <property type="project" value="InterPro"/>
</dbReference>
<dbReference type="EMBL" id="JAGPXD010000001">
    <property type="protein sequence ID" value="KAH7374840.1"/>
    <property type="molecule type" value="Genomic_DNA"/>
</dbReference>
<dbReference type="SUPFAM" id="SSF48264">
    <property type="entry name" value="Cytochrome P450"/>
    <property type="match status" value="1"/>
</dbReference>
<dbReference type="Gene3D" id="1.10.630.10">
    <property type="entry name" value="Cytochrome P450"/>
    <property type="match status" value="1"/>
</dbReference>
<dbReference type="FunFam" id="1.10.630.10:FF:000072">
    <property type="entry name" value="3-hydroxyphenylacetate 6 hydroxylase"/>
    <property type="match status" value="1"/>
</dbReference>
<dbReference type="PANTHER" id="PTHR46300:SF9">
    <property type="entry name" value="P450, PUTATIVE-RELATED"/>
    <property type="match status" value="1"/>
</dbReference>
<dbReference type="Pfam" id="PF00067">
    <property type="entry name" value="p450"/>
    <property type="match status" value="1"/>
</dbReference>
<evidence type="ECO:0000256" key="4">
    <source>
        <dbReference type="ARBA" id="ARBA00023002"/>
    </source>
</evidence>
<dbReference type="OrthoDB" id="1055148at2759"/>
<dbReference type="InterPro" id="IPR001128">
    <property type="entry name" value="Cyt_P450"/>
</dbReference>
<proteinExistence type="inferred from homology"/>
<keyword evidence="4" id="KW-0560">Oxidoreductase</keyword>
<dbReference type="GO" id="GO:0020037">
    <property type="term" value="F:heme binding"/>
    <property type="evidence" value="ECO:0007669"/>
    <property type="project" value="InterPro"/>
</dbReference>
<dbReference type="InterPro" id="IPR050364">
    <property type="entry name" value="Cytochrome_P450_fung"/>
</dbReference>
<organism evidence="9 10">
    <name type="scientific">Plectosphaerella cucumerina</name>
    <dbReference type="NCBI Taxonomy" id="40658"/>
    <lineage>
        <taxon>Eukaryota</taxon>
        <taxon>Fungi</taxon>
        <taxon>Dikarya</taxon>
        <taxon>Ascomycota</taxon>
        <taxon>Pezizomycotina</taxon>
        <taxon>Sordariomycetes</taxon>
        <taxon>Hypocreomycetidae</taxon>
        <taxon>Glomerellales</taxon>
        <taxon>Plectosphaerellaceae</taxon>
        <taxon>Plectosphaerella</taxon>
    </lineage>
</organism>
<dbReference type="PRINTS" id="PR00385">
    <property type="entry name" value="P450"/>
</dbReference>
<keyword evidence="6" id="KW-0503">Monooxygenase</keyword>
<evidence type="ECO:0000313" key="9">
    <source>
        <dbReference type="EMBL" id="KAH7374840.1"/>
    </source>
</evidence>